<dbReference type="Proteomes" id="UP001189429">
    <property type="component" value="Unassembled WGS sequence"/>
</dbReference>
<name>A0ABN9SBR9_9DINO</name>
<gene>
    <name evidence="1" type="ORF">PCOR1329_LOCUS26835</name>
</gene>
<organism evidence="1 2">
    <name type="scientific">Prorocentrum cordatum</name>
    <dbReference type="NCBI Taxonomy" id="2364126"/>
    <lineage>
        <taxon>Eukaryota</taxon>
        <taxon>Sar</taxon>
        <taxon>Alveolata</taxon>
        <taxon>Dinophyceae</taxon>
        <taxon>Prorocentrales</taxon>
        <taxon>Prorocentraceae</taxon>
        <taxon>Prorocentrum</taxon>
    </lineage>
</organism>
<proteinExistence type="predicted"/>
<dbReference type="EMBL" id="CAUYUJ010009608">
    <property type="protein sequence ID" value="CAK0827239.1"/>
    <property type="molecule type" value="Genomic_DNA"/>
</dbReference>
<feature type="non-terminal residue" evidence="1">
    <location>
        <position position="1"/>
    </location>
</feature>
<protein>
    <submittedName>
        <fullName evidence="1">Uncharacterized protein</fullName>
    </submittedName>
</protein>
<sequence>DGLAKLLKTIREVAADLPANLKGRPWTLVIGYDEFSPGGVFSVGDSRKSVNLSFTLLELRLHNLRSVIAWFTPVVVRHSWFKQVQGGWGAMFGKYLKLRLLSPTGLATTGAPIAVFGADILTFARIGFMIADLGGHRMSLNSNGANGFRPCLRHCNVLKKNSGTAESDPASFVEISDVDPTRFRLRTCADVFVAADSASAAHARWTAGAMTTDRFEKLQMTCGHMFAPRGVPLDPGLRRRVDVVDSAVIDRVHAALRDGACAAEAVLLAQARRDELGVKFEALWEYMEDGLLFFACGRAKSIELHKISDERRSPKEDGHFVELRLLDVALDKQAASFRAARATLDLTCAAAQGRTGSREGAAQLRRAHAEHLRLHREAHGTADAVPKHHVMFDAADQWGRVIDAFVVERLRVGMKYNMGPIENARNFEVSRLASLINVHLMASEDRVFGDGLLRETSFLDGARVPMADRMSVSGLAI</sequence>
<comment type="caution">
    <text evidence="1">The sequence shown here is derived from an EMBL/GenBank/DDBJ whole genome shotgun (WGS) entry which is preliminary data.</text>
</comment>
<reference evidence="1" key="1">
    <citation type="submission" date="2023-10" db="EMBL/GenBank/DDBJ databases">
        <authorList>
            <person name="Chen Y."/>
            <person name="Shah S."/>
            <person name="Dougan E. K."/>
            <person name="Thang M."/>
            <person name="Chan C."/>
        </authorList>
    </citation>
    <scope>NUCLEOTIDE SEQUENCE [LARGE SCALE GENOMIC DNA]</scope>
</reference>
<accession>A0ABN9SBR9</accession>
<evidence type="ECO:0000313" key="1">
    <source>
        <dbReference type="EMBL" id="CAK0827239.1"/>
    </source>
</evidence>
<keyword evidence="2" id="KW-1185">Reference proteome</keyword>
<evidence type="ECO:0000313" key="2">
    <source>
        <dbReference type="Proteomes" id="UP001189429"/>
    </source>
</evidence>